<keyword evidence="4 5" id="KW-0472">Membrane</keyword>
<evidence type="ECO:0000256" key="2">
    <source>
        <dbReference type="ARBA" id="ARBA00022692"/>
    </source>
</evidence>
<sequence length="196" mass="21189">MLNKILKISDKKSPYFWDYLNTLRASILGANDGIISVSGIVLGVTGANLGSQALFISGVSGMLAGACSMAGGEWMSVSTQRDLQLKTIEEQKDLSRCQDCPVKLKSSDLLMPLHAACMSFTSFIFGSLIPLLAITFSLPRFRIMNTVVAMSLSLSLNAIISTYNTNISTLKTLFRNNITGFATILITFILGVIFST</sequence>
<keyword evidence="3 5" id="KW-1133">Transmembrane helix</keyword>
<accession>A0A0F4LXA2</accession>
<dbReference type="HOGENOM" id="CLU_038957_3_1_9"/>
<feature type="transmembrane region" description="Helical" evidence="5">
    <location>
        <begin position="143"/>
        <end position="161"/>
    </location>
</feature>
<dbReference type="GO" id="GO:0012505">
    <property type="term" value="C:endomembrane system"/>
    <property type="evidence" value="ECO:0007669"/>
    <property type="project" value="UniProtKB-SubCell"/>
</dbReference>
<feature type="transmembrane region" description="Helical" evidence="5">
    <location>
        <begin position="173"/>
        <end position="194"/>
    </location>
</feature>
<keyword evidence="7" id="KW-1185">Reference proteome</keyword>
<evidence type="ECO:0000256" key="5">
    <source>
        <dbReference type="SAM" id="Phobius"/>
    </source>
</evidence>
<feature type="transmembrane region" description="Helical" evidence="5">
    <location>
        <begin position="113"/>
        <end position="137"/>
    </location>
</feature>
<dbReference type="EMBL" id="JXJQ01000002">
    <property type="protein sequence ID" value="KJY63240.1"/>
    <property type="molecule type" value="Genomic_DNA"/>
</dbReference>
<comment type="caution">
    <text evidence="6">The sequence shown here is derived from an EMBL/GenBank/DDBJ whole genome shotgun (WGS) entry which is preliminary data.</text>
</comment>
<evidence type="ECO:0000313" key="7">
    <source>
        <dbReference type="Proteomes" id="UP000033558"/>
    </source>
</evidence>
<dbReference type="STRING" id="1218492.JG30_01510"/>
<dbReference type="GO" id="GO:0030026">
    <property type="term" value="P:intracellular manganese ion homeostasis"/>
    <property type="evidence" value="ECO:0007669"/>
    <property type="project" value="InterPro"/>
</dbReference>
<dbReference type="GO" id="GO:0005384">
    <property type="term" value="F:manganese ion transmembrane transporter activity"/>
    <property type="evidence" value="ECO:0007669"/>
    <property type="project" value="InterPro"/>
</dbReference>
<evidence type="ECO:0000256" key="4">
    <source>
        <dbReference type="ARBA" id="ARBA00023136"/>
    </source>
</evidence>
<evidence type="ECO:0000313" key="6">
    <source>
        <dbReference type="EMBL" id="KJY63240.1"/>
    </source>
</evidence>
<dbReference type="PANTHER" id="PTHR31851">
    <property type="entry name" value="FE(2+)/MN(2+) TRANSPORTER PCL1"/>
    <property type="match status" value="1"/>
</dbReference>
<dbReference type="InterPro" id="IPR008217">
    <property type="entry name" value="Ccc1_fam"/>
</dbReference>
<dbReference type="Pfam" id="PF01988">
    <property type="entry name" value="VIT1"/>
    <property type="match status" value="2"/>
</dbReference>
<evidence type="ECO:0000256" key="3">
    <source>
        <dbReference type="ARBA" id="ARBA00022989"/>
    </source>
</evidence>
<gene>
    <name evidence="6" type="ORF">JG30_01510</name>
</gene>
<dbReference type="AlphaFoldDB" id="A0A0F4LXA2"/>
<keyword evidence="2 5" id="KW-0812">Transmembrane</keyword>
<dbReference type="OrthoDB" id="188924at2"/>
<proteinExistence type="predicted"/>
<evidence type="ECO:0000256" key="1">
    <source>
        <dbReference type="ARBA" id="ARBA00004127"/>
    </source>
</evidence>
<protein>
    <submittedName>
        <fullName evidence="6">Putative membrane protein</fullName>
    </submittedName>
</protein>
<dbReference type="Proteomes" id="UP000033558">
    <property type="component" value="Unassembled WGS sequence"/>
</dbReference>
<dbReference type="RefSeq" id="WP_046315326.1">
    <property type="nucleotide sequence ID" value="NZ_JBHSZT010000003.1"/>
</dbReference>
<name>A0A0F4LXA2_9LACO</name>
<reference evidence="6 7" key="1">
    <citation type="submission" date="2015-01" db="EMBL/GenBank/DDBJ databases">
        <title>Comparative genomics of the lactic acid bacteria isolated from the honey bee gut.</title>
        <authorList>
            <person name="Ellegaard K.M."/>
            <person name="Tamarit D."/>
            <person name="Javelind E."/>
            <person name="Olofsson T."/>
            <person name="Andersson S.G."/>
            <person name="Vasquez A."/>
        </authorList>
    </citation>
    <scope>NUCLEOTIDE SEQUENCE [LARGE SCALE GENOMIC DNA]</scope>
    <source>
        <strain evidence="6 7">Bin4</strain>
    </source>
</reference>
<comment type="subcellular location">
    <subcellularLocation>
        <location evidence="1">Endomembrane system</location>
        <topology evidence="1">Multi-pass membrane protein</topology>
    </subcellularLocation>
</comment>
<organism evidence="6 7">
    <name type="scientific">Bombilactobacillus mellifer</name>
    <dbReference type="NCBI Taxonomy" id="1218492"/>
    <lineage>
        <taxon>Bacteria</taxon>
        <taxon>Bacillati</taxon>
        <taxon>Bacillota</taxon>
        <taxon>Bacilli</taxon>
        <taxon>Lactobacillales</taxon>
        <taxon>Lactobacillaceae</taxon>
        <taxon>Bombilactobacillus</taxon>
    </lineage>
</organism>
<dbReference type="PATRIC" id="fig|1218492.5.peg.264"/>